<dbReference type="AlphaFoldDB" id="A0A2M7YJJ2"/>
<reference evidence="2" key="1">
    <citation type="submission" date="2017-09" db="EMBL/GenBank/DDBJ databases">
        <title>Depth-based differentiation of microbial function through sediment-hosted aquifers and enrichment of novel symbionts in the deep terrestrial subsurface.</title>
        <authorList>
            <person name="Probst A.J."/>
            <person name="Ladd B."/>
            <person name="Jarett J.K."/>
            <person name="Geller-Mcgrath D.E."/>
            <person name="Sieber C.M.K."/>
            <person name="Emerson J.B."/>
            <person name="Anantharaman K."/>
            <person name="Thomas B.C."/>
            <person name="Malmstrom R."/>
            <person name="Stieglmeier M."/>
            <person name="Klingl A."/>
            <person name="Woyke T."/>
            <person name="Ryan C.M."/>
            <person name="Banfield J.F."/>
        </authorList>
    </citation>
    <scope>NUCLEOTIDE SEQUENCE [LARGE SCALE GENOMIC DNA]</scope>
</reference>
<gene>
    <name evidence="1" type="ORF">CO161_02655</name>
</gene>
<organism evidence="1 2">
    <name type="scientific">Candidatus Portnoybacteria bacterium CG_4_9_14_3_um_filter_44_9</name>
    <dbReference type="NCBI Taxonomy" id="1974806"/>
    <lineage>
        <taxon>Bacteria</taxon>
        <taxon>Candidatus Portnoyibacteriota</taxon>
    </lineage>
</organism>
<proteinExistence type="predicted"/>
<accession>A0A2M7YJJ2</accession>
<name>A0A2M7YJJ2_9BACT</name>
<dbReference type="Proteomes" id="UP000229026">
    <property type="component" value="Unassembled WGS sequence"/>
</dbReference>
<evidence type="ECO:0000313" key="1">
    <source>
        <dbReference type="EMBL" id="PJA63140.1"/>
    </source>
</evidence>
<protein>
    <submittedName>
        <fullName evidence="1">Uncharacterized protein</fullName>
    </submittedName>
</protein>
<comment type="caution">
    <text evidence="1">The sequence shown here is derived from an EMBL/GenBank/DDBJ whole genome shotgun (WGS) entry which is preliminary data.</text>
</comment>
<feature type="non-terminal residue" evidence="1">
    <location>
        <position position="1"/>
    </location>
</feature>
<sequence>IFSEKGKEIFPVLGLKFLQNFRAEAGLRHNIWESVVASSRPCAHTLTNIVPFWVFCKFCQKVLFTSYFGL</sequence>
<dbReference type="EMBL" id="PFWH01000087">
    <property type="protein sequence ID" value="PJA63140.1"/>
    <property type="molecule type" value="Genomic_DNA"/>
</dbReference>
<evidence type="ECO:0000313" key="2">
    <source>
        <dbReference type="Proteomes" id="UP000229026"/>
    </source>
</evidence>